<dbReference type="HAMAP" id="MF_01114">
    <property type="entry name" value="RecX"/>
    <property type="match status" value="1"/>
</dbReference>
<dbReference type="Pfam" id="PF02631">
    <property type="entry name" value="RecX_HTH2"/>
    <property type="match status" value="1"/>
</dbReference>
<dbReference type="GO" id="GO:0005737">
    <property type="term" value="C:cytoplasm"/>
    <property type="evidence" value="ECO:0007669"/>
    <property type="project" value="UniProtKB-SubCell"/>
</dbReference>
<evidence type="ECO:0000313" key="8">
    <source>
        <dbReference type="EMBL" id="ARJ04957.1"/>
    </source>
</evidence>
<dbReference type="EMBL" id="CP020715">
    <property type="protein sequence ID" value="ARJ04957.1"/>
    <property type="molecule type" value="Genomic_DNA"/>
</dbReference>
<evidence type="ECO:0000256" key="1">
    <source>
        <dbReference type="ARBA" id="ARBA00004496"/>
    </source>
</evidence>
<dbReference type="InterPro" id="IPR053924">
    <property type="entry name" value="RecX_HTH_2nd"/>
</dbReference>
<keyword evidence="9" id="KW-1185">Reference proteome</keyword>
<proteinExistence type="inferred from homology"/>
<dbReference type="STRING" id="1619308.B5808_06815"/>
<comment type="subcellular location">
    <subcellularLocation>
        <location evidence="1 5">Cytoplasm</location>
    </subcellularLocation>
</comment>
<dbReference type="PANTHER" id="PTHR33602:SF1">
    <property type="entry name" value="REGULATORY PROTEIN RECX FAMILY PROTEIN"/>
    <property type="match status" value="1"/>
</dbReference>
<evidence type="ECO:0000256" key="3">
    <source>
        <dbReference type="ARBA" id="ARBA00018111"/>
    </source>
</evidence>
<evidence type="ECO:0000259" key="6">
    <source>
        <dbReference type="Pfam" id="PF02631"/>
    </source>
</evidence>
<organism evidence="8 9">
    <name type="scientific">Cnuibacter physcomitrellae</name>
    <dbReference type="NCBI Taxonomy" id="1619308"/>
    <lineage>
        <taxon>Bacteria</taxon>
        <taxon>Bacillati</taxon>
        <taxon>Actinomycetota</taxon>
        <taxon>Actinomycetes</taxon>
        <taxon>Micrococcales</taxon>
        <taxon>Microbacteriaceae</taxon>
        <taxon>Cnuibacter</taxon>
    </lineage>
</organism>
<dbReference type="InterPro" id="IPR003783">
    <property type="entry name" value="Regulatory_RecX"/>
</dbReference>
<accession>A0A1X9LIJ2</accession>
<dbReference type="AlphaFoldDB" id="A0A1X9LIJ2"/>
<feature type="domain" description="RecX second three-helical" evidence="6">
    <location>
        <begin position="85"/>
        <end position="126"/>
    </location>
</feature>
<sequence>MNDIISLDAVRRERTAAAHGVEAGPVETPETDEERLARVSDTVIRALGRRQLSAAETVDLLIAQGAEPDEAEVLVSRYRELGYVDDRMLAEVLVERLRSRHNKSRAVISRELSARRIPQECITDALSVVDDEEERELAEAAALKRVRQLSSYDDDTAERRLMGFLARRGYPSPVVREATRVAMATRNERRGPRFV</sequence>
<reference evidence="8 9" key="1">
    <citation type="submission" date="2017-04" db="EMBL/GenBank/DDBJ databases">
        <authorList>
            <person name="Afonso C.L."/>
            <person name="Miller P.J."/>
            <person name="Scott M.A."/>
            <person name="Spackman E."/>
            <person name="Goraichik I."/>
            <person name="Dimitrov K.M."/>
            <person name="Suarez D.L."/>
            <person name="Swayne D.E."/>
        </authorList>
    </citation>
    <scope>NUCLEOTIDE SEQUENCE [LARGE SCALE GENOMIC DNA]</scope>
    <source>
        <strain evidence="9">XA(T)</strain>
    </source>
</reference>
<comment type="function">
    <text evidence="5">Modulates RecA activity.</text>
</comment>
<evidence type="ECO:0000313" key="9">
    <source>
        <dbReference type="Proteomes" id="UP000192775"/>
    </source>
</evidence>
<name>A0A1X9LIJ2_9MICO</name>
<evidence type="ECO:0000256" key="4">
    <source>
        <dbReference type="ARBA" id="ARBA00022490"/>
    </source>
</evidence>
<protein>
    <recommendedName>
        <fullName evidence="3 5">Regulatory protein RecX</fullName>
    </recommendedName>
</protein>
<gene>
    <name evidence="5" type="primary">recX</name>
    <name evidence="8" type="ORF">B5808_06815</name>
</gene>
<dbReference type="InterPro" id="IPR053925">
    <property type="entry name" value="RecX_HTH_3rd"/>
</dbReference>
<dbReference type="KEGG" id="cphy:B5808_06815"/>
<comment type="similarity">
    <text evidence="2 5">Belongs to the RecX family.</text>
</comment>
<dbReference type="PANTHER" id="PTHR33602">
    <property type="entry name" value="REGULATORY PROTEIN RECX FAMILY PROTEIN"/>
    <property type="match status" value="1"/>
</dbReference>
<dbReference type="GO" id="GO:0006282">
    <property type="term" value="P:regulation of DNA repair"/>
    <property type="evidence" value="ECO:0007669"/>
    <property type="project" value="UniProtKB-UniRule"/>
</dbReference>
<evidence type="ECO:0000256" key="2">
    <source>
        <dbReference type="ARBA" id="ARBA00009695"/>
    </source>
</evidence>
<dbReference type="RefSeq" id="WP_085019095.1">
    <property type="nucleotide sequence ID" value="NZ_BMHD01000002.1"/>
</dbReference>
<dbReference type="Proteomes" id="UP000192775">
    <property type="component" value="Chromosome"/>
</dbReference>
<dbReference type="Gene3D" id="1.10.10.10">
    <property type="entry name" value="Winged helix-like DNA-binding domain superfamily/Winged helix DNA-binding domain"/>
    <property type="match status" value="1"/>
</dbReference>
<feature type="domain" description="RecX third three-helical" evidence="7">
    <location>
        <begin position="133"/>
        <end position="178"/>
    </location>
</feature>
<evidence type="ECO:0000256" key="5">
    <source>
        <dbReference type="HAMAP-Rule" id="MF_01114"/>
    </source>
</evidence>
<dbReference type="InterPro" id="IPR036388">
    <property type="entry name" value="WH-like_DNA-bd_sf"/>
</dbReference>
<evidence type="ECO:0000259" key="7">
    <source>
        <dbReference type="Pfam" id="PF21981"/>
    </source>
</evidence>
<dbReference type="Pfam" id="PF21981">
    <property type="entry name" value="RecX_HTH3"/>
    <property type="match status" value="1"/>
</dbReference>
<keyword evidence="4 5" id="KW-0963">Cytoplasm</keyword>